<feature type="region of interest" description="Disordered" evidence="1">
    <location>
        <begin position="1"/>
        <end position="22"/>
    </location>
</feature>
<dbReference type="Proteomes" id="UP000009374">
    <property type="component" value="Unassembled WGS sequence"/>
</dbReference>
<evidence type="ECO:0000256" key="1">
    <source>
        <dbReference type="SAM" id="MobiDB-lite"/>
    </source>
</evidence>
<dbReference type="AlphaFoldDB" id="C6HUT0"/>
<organism evidence="2 3">
    <name type="scientific">Leptospirillum ferrodiazotrophum</name>
    <dbReference type="NCBI Taxonomy" id="412449"/>
    <lineage>
        <taxon>Bacteria</taxon>
        <taxon>Pseudomonadati</taxon>
        <taxon>Nitrospirota</taxon>
        <taxon>Nitrospiria</taxon>
        <taxon>Nitrospirales</taxon>
        <taxon>Nitrospiraceae</taxon>
        <taxon>Leptospirillum</taxon>
    </lineage>
</organism>
<proteinExistence type="predicted"/>
<accession>C6HUT0</accession>
<feature type="compositionally biased region" description="Basic and acidic residues" evidence="1">
    <location>
        <begin position="1"/>
        <end position="10"/>
    </location>
</feature>
<gene>
    <name evidence="2" type="ORF">UBAL3_69480069</name>
</gene>
<evidence type="ECO:0000313" key="2">
    <source>
        <dbReference type="EMBL" id="EES53702.1"/>
    </source>
</evidence>
<sequence length="761" mass="83874">MQRSEEELSKVEGGQILPIDKSRETDTAPVLANRIQLGESTISTRVLVRNFLDGREDAPTLAEIATGTGKSRILGDLSRDHLYLGDPLVTVTPTKSLSAEASGKSGGLFREGRTDDPIRAGHCLMYPEVVPYAEAWRSIVAHKCASCVHGLAAMAVSRGEMPETAPCAYILHVQDSRQSPVVATTAAMLEGDPNLTSTRSGERRKVILDDCGELSDHRSVHGGHVSSWIRAANHSIRLDQAKIAAGETADGDASRQERIEATRSLLPHLEALSRLLSDHPSEDQTRIGPESWTEFSKLVKSSELKWLDGTSAEAIYRDIEGKVEIPLRTLKVLGEAIERGTAWVRKSILHFATGTEAFRAIRNGALILDATPSLAVKSVVEALGGTRTAIYTEQPSLRNRLIVSGNHGKTACSPDSPSFARERIHFLNTVKDLSSLQDAKNVAILSHKAFVDTLDALPEIEIGHWGLHDRGHNDWQEKTALLIWGVPQLSPSSAERQYQADRQAVIEAGGEPWPKWNGARTERWYQIPGQFKEIHAAGYEDEFIDLWHREWTTARLVQAIGRLRAVRRTDEPLEVIIHATFPFSQSFGLEFHTVERPDWRVMRDYQMKRKAIQIEKGIIAFHSTGGKSRRNANSWLKEHGMEGISNNDWPEIMKSASGLRHEYSSFASKTTPDIFGKDVHLLIEALDRLEAYALGDGMTLRDLAAEGLVDPDPLERIALEILRASVKAESRAGPFGSGETRAMVIGDSRNASVASARVSGS</sequence>
<keyword evidence="3" id="KW-1185">Reference proteome</keyword>
<dbReference type="EMBL" id="GG693857">
    <property type="protein sequence ID" value="EES53702.1"/>
    <property type="molecule type" value="Genomic_DNA"/>
</dbReference>
<name>C6HUT0_9BACT</name>
<reference evidence="2 3" key="1">
    <citation type="journal article" date="2009" name="Appl. Environ. Microbiol.">
        <title>Community genomic and proteomic analyses of chemoautotrophic iron-oxidizing "Leptospirillum rubarum" (Group II) and "Leptospirillum ferrodiazotrophum" (Group III) bacteria in acid mine drainage biofilms.</title>
        <authorList>
            <person name="Goltsman D.S."/>
            <person name="Denef V.J."/>
            <person name="Singer S.W."/>
            <person name="VerBerkmoes N.C."/>
            <person name="Lefsrud M."/>
            <person name="Mueller R.S."/>
            <person name="Dick G.J."/>
            <person name="Sun C.L."/>
            <person name="Wheeler K.E."/>
            <person name="Zemla A."/>
            <person name="Baker B.J."/>
            <person name="Hauser L."/>
            <person name="Land M."/>
            <person name="Shah M.B."/>
            <person name="Thelen M.P."/>
            <person name="Hettich R.L."/>
            <person name="Banfield J.F."/>
        </authorList>
    </citation>
    <scope>NUCLEOTIDE SEQUENCE [LARGE SCALE GENOMIC DNA]</scope>
</reference>
<protein>
    <submittedName>
        <fullName evidence="2">Uncharacterized protein</fullName>
    </submittedName>
</protein>
<evidence type="ECO:0000313" key="3">
    <source>
        <dbReference type="Proteomes" id="UP000009374"/>
    </source>
</evidence>